<dbReference type="InterPro" id="IPR016143">
    <property type="entry name" value="Citrate_synth-like_sm_a-sub"/>
</dbReference>
<dbReference type="RefSeq" id="WP_054022215.1">
    <property type="nucleotide sequence ID" value="NZ_BBYR01000073.1"/>
</dbReference>
<dbReference type="GO" id="GO:0036440">
    <property type="term" value="F:citrate synthase activity"/>
    <property type="evidence" value="ECO:0007669"/>
    <property type="project" value="UniProtKB-EC"/>
</dbReference>
<evidence type="ECO:0000256" key="3">
    <source>
        <dbReference type="ARBA" id="ARBA00012972"/>
    </source>
</evidence>
<keyword evidence="6" id="KW-1185">Reference proteome</keyword>
<reference evidence="6" key="1">
    <citation type="submission" date="2015-07" db="EMBL/GenBank/DDBJ databases">
        <title>Discovery of a poly(ethylene terephthalate assimilation.</title>
        <authorList>
            <person name="Yoshida S."/>
            <person name="Hiraga K."/>
            <person name="Takehana T."/>
            <person name="Taniguchi I."/>
            <person name="Yamaji H."/>
            <person name="Maeda Y."/>
            <person name="Toyohara K."/>
            <person name="Miyamoto K."/>
            <person name="Kimura Y."/>
            <person name="Oda K."/>
        </authorList>
    </citation>
    <scope>NUCLEOTIDE SEQUENCE [LARGE SCALE GENOMIC DNA]</scope>
    <source>
        <strain evidence="6">NBRC 110686 / TISTR 2288 / 201-F6</strain>
    </source>
</reference>
<evidence type="ECO:0000256" key="4">
    <source>
        <dbReference type="ARBA" id="ARBA00022679"/>
    </source>
</evidence>
<dbReference type="STRING" id="1547922.ISF6_4809"/>
<dbReference type="GO" id="GO:0005829">
    <property type="term" value="C:cytosol"/>
    <property type="evidence" value="ECO:0007669"/>
    <property type="project" value="TreeGrafter"/>
</dbReference>
<sequence>MQIGRHTLPRTALCASDANSIRIRGRELATELIGRQNFSGYFHFLVTGREPGPGAQRVLDATLVAIAEHGFVPSVQASRMTFAAAPECLQGAVAAGLLGCGSVILGAAEDAGQLLIAACARATELGSLDAAAEALVAQRFAAGMKLPGYGHPEHKVRDPRVAALFGVAREVGGDACDPRFMQAAEAVEAVIPRVYGKALRLNVSAAIPAVLLGIGFPSNALKGIPLLARTASLIAHLVEEMAMPSGFALAYQATRELQVQEGGRP</sequence>
<dbReference type="InterPro" id="IPR036969">
    <property type="entry name" value="Citrate_synthase_sf"/>
</dbReference>
<gene>
    <name evidence="5" type="ORF">ISF6_4809</name>
</gene>
<dbReference type="OrthoDB" id="3284791at2"/>
<accession>A0A0K8P6W1</accession>
<comment type="caution">
    <text evidence="5">The sequence shown here is derived from an EMBL/GenBank/DDBJ whole genome shotgun (WGS) entry which is preliminary data.</text>
</comment>
<dbReference type="EC" id="2.3.3.16" evidence="3"/>
<dbReference type="GO" id="GO:0006099">
    <property type="term" value="P:tricarboxylic acid cycle"/>
    <property type="evidence" value="ECO:0007669"/>
    <property type="project" value="UniProtKB-UniPathway"/>
</dbReference>
<protein>
    <recommendedName>
        <fullName evidence="3">citrate synthase (unknown stereospecificity)</fullName>
        <ecNumber evidence="3">2.3.3.16</ecNumber>
    </recommendedName>
</protein>
<organism evidence="5 6">
    <name type="scientific">Piscinibacter sakaiensis</name>
    <name type="common">Ideonella sakaiensis</name>
    <dbReference type="NCBI Taxonomy" id="1547922"/>
    <lineage>
        <taxon>Bacteria</taxon>
        <taxon>Pseudomonadati</taxon>
        <taxon>Pseudomonadota</taxon>
        <taxon>Betaproteobacteria</taxon>
        <taxon>Burkholderiales</taxon>
        <taxon>Sphaerotilaceae</taxon>
        <taxon>Piscinibacter</taxon>
    </lineage>
</organism>
<dbReference type="EMBL" id="BBYR01000073">
    <property type="protein sequence ID" value="GAP38351.1"/>
    <property type="molecule type" value="Genomic_DNA"/>
</dbReference>
<evidence type="ECO:0000256" key="1">
    <source>
        <dbReference type="ARBA" id="ARBA00004751"/>
    </source>
</evidence>
<comment type="similarity">
    <text evidence="2">Belongs to the citrate synthase family.</text>
</comment>
<dbReference type="UniPathway" id="UPA00223">
    <property type="reaction ID" value="UER00717"/>
</dbReference>
<dbReference type="Proteomes" id="UP000037660">
    <property type="component" value="Unassembled WGS sequence"/>
</dbReference>
<reference evidence="5 6" key="2">
    <citation type="journal article" date="2016" name="Science">
        <title>A bacterium that degrades and assimilates poly(ethylene terephthalate).</title>
        <authorList>
            <person name="Yoshida S."/>
            <person name="Hiraga K."/>
            <person name="Takehana T."/>
            <person name="Taniguchi I."/>
            <person name="Yamaji H."/>
            <person name="Maeda Y."/>
            <person name="Toyohara K."/>
            <person name="Miyamoto K."/>
            <person name="Kimura Y."/>
            <person name="Oda K."/>
        </authorList>
    </citation>
    <scope>NUCLEOTIDE SEQUENCE [LARGE SCALE GENOMIC DNA]</scope>
    <source>
        <strain evidence="6">NBRC 110686 / TISTR 2288 / 201-F6</strain>
    </source>
</reference>
<dbReference type="CDD" id="cd06100">
    <property type="entry name" value="CCL_ACL-C"/>
    <property type="match status" value="1"/>
</dbReference>
<dbReference type="SUPFAM" id="SSF48256">
    <property type="entry name" value="Citrate synthase"/>
    <property type="match status" value="1"/>
</dbReference>
<keyword evidence="5" id="KW-0012">Acyltransferase</keyword>
<evidence type="ECO:0000256" key="2">
    <source>
        <dbReference type="ARBA" id="ARBA00010566"/>
    </source>
</evidence>
<dbReference type="PANTHER" id="PTHR11739">
    <property type="entry name" value="CITRATE SYNTHASE"/>
    <property type="match status" value="1"/>
</dbReference>
<keyword evidence="4 5" id="KW-0808">Transferase</keyword>
<dbReference type="Gene3D" id="1.10.230.10">
    <property type="entry name" value="Cytochrome P450-Terp, domain 2"/>
    <property type="match status" value="1"/>
</dbReference>
<comment type="pathway">
    <text evidence="1">Carbohydrate metabolism; tricarboxylic acid cycle; isocitrate from oxaloacetate: step 1/2.</text>
</comment>
<evidence type="ECO:0000313" key="5">
    <source>
        <dbReference type="EMBL" id="GAP38351.1"/>
    </source>
</evidence>
<name>A0A0K8P6W1_PISS1</name>
<dbReference type="AlphaFoldDB" id="A0A0K8P6W1"/>
<dbReference type="InterPro" id="IPR016142">
    <property type="entry name" value="Citrate_synth-like_lrg_a-sub"/>
</dbReference>
<evidence type="ECO:0000313" key="6">
    <source>
        <dbReference type="Proteomes" id="UP000037660"/>
    </source>
</evidence>
<dbReference type="Pfam" id="PF00285">
    <property type="entry name" value="Citrate_synt"/>
    <property type="match status" value="1"/>
</dbReference>
<dbReference type="InterPro" id="IPR002020">
    <property type="entry name" value="Citrate_synthase"/>
</dbReference>
<dbReference type="Gene3D" id="1.10.580.10">
    <property type="entry name" value="Citrate Synthase, domain 1"/>
    <property type="match status" value="1"/>
</dbReference>
<dbReference type="GO" id="GO:0005975">
    <property type="term" value="P:carbohydrate metabolic process"/>
    <property type="evidence" value="ECO:0007669"/>
    <property type="project" value="TreeGrafter"/>
</dbReference>
<dbReference type="NCBIfam" id="NF004868">
    <property type="entry name" value="PRK06224.1-5"/>
    <property type="match status" value="1"/>
</dbReference>
<proteinExistence type="inferred from homology"/>
<dbReference type="PANTHER" id="PTHR11739:SF4">
    <property type="entry name" value="CITRATE SYNTHASE, PEROXISOMAL"/>
    <property type="match status" value="1"/>
</dbReference>